<keyword evidence="6" id="KW-1185">Reference proteome</keyword>
<evidence type="ECO:0000256" key="1">
    <source>
        <dbReference type="ARBA" id="ARBA00022908"/>
    </source>
</evidence>
<dbReference type="AlphaFoldDB" id="A0A8S8XA94"/>
<organism evidence="5 6">
    <name type="scientific">Roseiterribacter gracilis</name>
    <dbReference type="NCBI Taxonomy" id="2812848"/>
    <lineage>
        <taxon>Bacteria</taxon>
        <taxon>Pseudomonadati</taxon>
        <taxon>Pseudomonadota</taxon>
        <taxon>Alphaproteobacteria</taxon>
        <taxon>Rhodospirillales</taxon>
        <taxon>Roseiterribacteraceae</taxon>
        <taxon>Roseiterribacter</taxon>
    </lineage>
</organism>
<evidence type="ECO:0000313" key="5">
    <source>
        <dbReference type="EMBL" id="GIL39674.1"/>
    </source>
</evidence>
<dbReference type="RefSeq" id="WP_420242777.1">
    <property type="nucleotide sequence ID" value="NZ_BOPV01000001.1"/>
</dbReference>
<dbReference type="InterPro" id="IPR044068">
    <property type="entry name" value="CB"/>
</dbReference>
<dbReference type="Gene3D" id="1.10.150.130">
    <property type="match status" value="1"/>
</dbReference>
<proteinExistence type="predicted"/>
<dbReference type="InterPro" id="IPR010998">
    <property type="entry name" value="Integrase_recombinase_N"/>
</dbReference>
<dbReference type="GO" id="GO:0003677">
    <property type="term" value="F:DNA binding"/>
    <property type="evidence" value="ECO:0007669"/>
    <property type="project" value="UniProtKB-UniRule"/>
</dbReference>
<dbReference type="InterPro" id="IPR004107">
    <property type="entry name" value="Integrase_SAM-like_N"/>
</dbReference>
<dbReference type="EMBL" id="BOPV01000001">
    <property type="protein sequence ID" value="GIL39674.1"/>
    <property type="molecule type" value="Genomic_DNA"/>
</dbReference>
<dbReference type="Proteomes" id="UP000681075">
    <property type="component" value="Unassembled WGS sequence"/>
</dbReference>
<evidence type="ECO:0000256" key="2">
    <source>
        <dbReference type="ARBA" id="ARBA00023125"/>
    </source>
</evidence>
<feature type="domain" description="Core-binding (CB)" evidence="4">
    <location>
        <begin position="1"/>
        <end position="70"/>
    </location>
</feature>
<evidence type="ECO:0000259" key="4">
    <source>
        <dbReference type="PROSITE" id="PS51900"/>
    </source>
</evidence>
<accession>A0A8S8XA94</accession>
<comment type="caution">
    <text evidence="5">The sequence shown here is derived from an EMBL/GenBank/DDBJ whole genome shotgun (WGS) entry which is preliminary data.</text>
</comment>
<keyword evidence="1" id="KW-0229">DNA integration</keyword>
<dbReference type="Pfam" id="PF02899">
    <property type="entry name" value="Phage_int_SAM_1"/>
    <property type="match status" value="1"/>
</dbReference>
<sequence>MKALTSRTVKQYGNDFQSFRDWCESTGRSWLPSDSATVLRFVQHEMQRGLAVPTIGRRIAAIRYAHLIAGHAAPTEDPRIRATLDDAETLRPTTSRLTLSGFAALGNSQAVR</sequence>
<evidence type="ECO:0000313" key="6">
    <source>
        <dbReference type="Proteomes" id="UP000681075"/>
    </source>
</evidence>
<dbReference type="SUPFAM" id="SSF47823">
    <property type="entry name" value="lambda integrase-like, N-terminal domain"/>
    <property type="match status" value="1"/>
</dbReference>
<keyword evidence="2 3" id="KW-0238">DNA-binding</keyword>
<gene>
    <name evidence="5" type="ORF">TMPK1_19110</name>
</gene>
<dbReference type="GO" id="GO:0015074">
    <property type="term" value="P:DNA integration"/>
    <property type="evidence" value="ECO:0007669"/>
    <property type="project" value="UniProtKB-KW"/>
</dbReference>
<evidence type="ECO:0000256" key="3">
    <source>
        <dbReference type="PROSITE-ProRule" id="PRU01248"/>
    </source>
</evidence>
<name>A0A8S8XA94_9PROT</name>
<dbReference type="PROSITE" id="PS51900">
    <property type="entry name" value="CB"/>
    <property type="match status" value="1"/>
</dbReference>
<protein>
    <recommendedName>
        <fullName evidence="4">Core-binding (CB) domain-containing protein</fullName>
    </recommendedName>
</protein>
<reference evidence="5" key="1">
    <citation type="submission" date="2021-02" db="EMBL/GenBank/DDBJ databases">
        <title>Genome sequence of Rhodospirillales sp. strain TMPK1 isolated from soil.</title>
        <authorList>
            <person name="Nakai R."/>
            <person name="Kusada H."/>
            <person name="Tamaki H."/>
        </authorList>
    </citation>
    <scope>NUCLEOTIDE SEQUENCE</scope>
    <source>
        <strain evidence="5">TMPK1</strain>
    </source>
</reference>